<dbReference type="InterPro" id="IPR044925">
    <property type="entry name" value="His-Me_finger_sf"/>
</dbReference>
<dbReference type="InterPro" id="IPR003615">
    <property type="entry name" value="HNH_nuc"/>
</dbReference>
<dbReference type="SUPFAM" id="SSF54060">
    <property type="entry name" value="His-Me finger endonucleases"/>
    <property type="match status" value="1"/>
</dbReference>
<evidence type="ECO:0000313" key="3">
    <source>
        <dbReference type="Proteomes" id="UP000549765"/>
    </source>
</evidence>
<evidence type="ECO:0000259" key="1">
    <source>
        <dbReference type="Pfam" id="PF13392"/>
    </source>
</evidence>
<protein>
    <submittedName>
        <fullName evidence="2">HNH endonuclease</fullName>
    </submittedName>
</protein>
<keyword evidence="3" id="KW-1185">Reference proteome</keyword>
<sequence length="229" mass="26449">MRLTQIRADYDAKHELVNTLWTDGQHVYEFKNGEFEQKHEIKTGRYVCISTPVKSKREDKKTYNIQVHRLVYVGMTGHQLKKGEVVHHLDSNKSNNLISNLELTTRARNTSIWFRGKEEITRNQQHVELIDDEQVYIEKYGIIVHRDGSIQQAKTGNPIKIKHTGRSTTNLIIGVYDRTKGKAVGISYPRLLVETFNKNIPAGKWRALAISEDLSELYNPANYYPAVKK</sequence>
<dbReference type="Proteomes" id="UP000549765">
    <property type="component" value="Unassembled WGS sequence"/>
</dbReference>
<accession>A0A7X6N410</accession>
<proteinExistence type="predicted"/>
<dbReference type="GO" id="GO:0004519">
    <property type="term" value="F:endonuclease activity"/>
    <property type="evidence" value="ECO:0007669"/>
    <property type="project" value="UniProtKB-KW"/>
</dbReference>
<dbReference type="AlphaFoldDB" id="A0A7X6N410"/>
<keyword evidence="2" id="KW-0540">Nuclease</keyword>
<organism evidence="2 3">
    <name type="scientific">Periweissella fabalis</name>
    <dbReference type="NCBI Taxonomy" id="1070421"/>
    <lineage>
        <taxon>Bacteria</taxon>
        <taxon>Bacillati</taxon>
        <taxon>Bacillota</taxon>
        <taxon>Bacilli</taxon>
        <taxon>Lactobacillales</taxon>
        <taxon>Lactobacillaceae</taxon>
        <taxon>Periweissella</taxon>
    </lineage>
</organism>
<name>A0A7X6N410_9LACO</name>
<evidence type="ECO:0000313" key="2">
    <source>
        <dbReference type="EMBL" id="NKZ24939.1"/>
    </source>
</evidence>
<keyword evidence="2" id="KW-0255">Endonuclease</keyword>
<feature type="domain" description="HNH nuclease" evidence="1">
    <location>
        <begin position="67"/>
        <end position="109"/>
    </location>
</feature>
<gene>
    <name evidence="2" type="ORF">HF964_09080</name>
</gene>
<dbReference type="Pfam" id="PF13392">
    <property type="entry name" value="HNH_3"/>
    <property type="match status" value="1"/>
</dbReference>
<keyword evidence="2" id="KW-0378">Hydrolase</keyword>
<dbReference type="RefSeq" id="WP_168722734.1">
    <property type="nucleotide sequence ID" value="NZ_JAAXPN010000012.1"/>
</dbReference>
<dbReference type="Gene3D" id="3.90.75.20">
    <property type="match status" value="1"/>
</dbReference>
<comment type="caution">
    <text evidence="2">The sequence shown here is derived from an EMBL/GenBank/DDBJ whole genome shotgun (WGS) entry which is preliminary data.</text>
</comment>
<reference evidence="2 3" key="1">
    <citation type="submission" date="2020-04" db="EMBL/GenBank/DDBJ databases">
        <title>MicrobeNet Type strains.</title>
        <authorList>
            <person name="Nicholson A.C."/>
        </authorList>
    </citation>
    <scope>NUCLEOTIDE SEQUENCE [LARGE SCALE GENOMIC DNA]</scope>
    <source>
        <strain evidence="2 3">CCUG 61472</strain>
    </source>
</reference>
<dbReference type="EMBL" id="JAAXPN010000012">
    <property type="protein sequence ID" value="NKZ24939.1"/>
    <property type="molecule type" value="Genomic_DNA"/>
</dbReference>